<dbReference type="AlphaFoldDB" id="A0A7C4MP21"/>
<reference evidence="1" key="1">
    <citation type="journal article" date="2020" name="mSystems">
        <title>Genome- and Community-Level Interaction Insights into Carbon Utilization and Element Cycling Functions of Hydrothermarchaeota in Hydrothermal Sediment.</title>
        <authorList>
            <person name="Zhou Z."/>
            <person name="Liu Y."/>
            <person name="Xu W."/>
            <person name="Pan J."/>
            <person name="Luo Z.H."/>
            <person name="Li M."/>
        </authorList>
    </citation>
    <scope>NUCLEOTIDE SEQUENCE [LARGE SCALE GENOMIC DNA]</scope>
    <source>
        <strain evidence="1">SpSt-477</strain>
    </source>
</reference>
<accession>A0A7C4MP21</accession>
<organism evidence="1">
    <name type="scientific">Desulfatirhabdium butyrativorans</name>
    <dbReference type="NCBI Taxonomy" id="340467"/>
    <lineage>
        <taxon>Bacteria</taxon>
        <taxon>Pseudomonadati</taxon>
        <taxon>Thermodesulfobacteriota</taxon>
        <taxon>Desulfobacteria</taxon>
        <taxon>Desulfobacterales</taxon>
        <taxon>Desulfatirhabdiaceae</taxon>
        <taxon>Desulfatirhabdium</taxon>
    </lineage>
</organism>
<evidence type="ECO:0000313" key="1">
    <source>
        <dbReference type="EMBL" id="HGU32124.1"/>
    </source>
</evidence>
<protein>
    <submittedName>
        <fullName evidence="1">Phenyltransferase domain-containing protein</fullName>
    </submittedName>
</protein>
<name>A0A7C4MP21_9BACT</name>
<dbReference type="GO" id="GO:0005975">
    <property type="term" value="P:carbohydrate metabolic process"/>
    <property type="evidence" value="ECO:0007669"/>
    <property type="project" value="InterPro"/>
</dbReference>
<dbReference type="GO" id="GO:0016740">
    <property type="term" value="F:transferase activity"/>
    <property type="evidence" value="ECO:0007669"/>
    <property type="project" value="UniProtKB-KW"/>
</dbReference>
<dbReference type="Gene3D" id="1.50.10.10">
    <property type="match status" value="1"/>
</dbReference>
<dbReference type="InterPro" id="IPR008928">
    <property type="entry name" value="6-hairpin_glycosidase_sf"/>
</dbReference>
<keyword evidence="1" id="KW-0808">Transferase</keyword>
<gene>
    <name evidence="1" type="ORF">ENS29_04625</name>
</gene>
<comment type="caution">
    <text evidence="1">The sequence shown here is derived from an EMBL/GenBank/DDBJ whole genome shotgun (WGS) entry which is preliminary data.</text>
</comment>
<dbReference type="SUPFAM" id="SSF48208">
    <property type="entry name" value="Six-hairpin glycosidases"/>
    <property type="match status" value="1"/>
</dbReference>
<proteinExistence type="predicted"/>
<sequence>MNRTTAPLRQTSFTLEQTAQTILDIQLPSGEIPWHIGGKTDPWDHVEAAMGLCVAGYLTEARKAYLWLAEKQLADGSWYAAYRNGVPEDRTREANHAAYIAVGLLQYLLITRDIGFVKKLWPTLRSALDFVVGLQAPGGEIHWAISPEDRVDPMALLTGSCSIYQSLKCGLFIAHRLGYALPRWEKALQHLENAIRTKPHHFNMTKARFSMDWFYPILCGALTGYDAQQRIHRHWKKFVVEGQGVRCVSDQPWVTIAESAEFCLALHAMGNHRLSEIVFSWIVEKRDDDGGYWCGYTYPDMTIWPEERMSWTNGVVLMAADAIYGLTPAARLFDHGWWNDRLPCEKTIAPMP</sequence>
<dbReference type="EMBL" id="DSUH01000104">
    <property type="protein sequence ID" value="HGU32124.1"/>
    <property type="molecule type" value="Genomic_DNA"/>
</dbReference>
<dbReference type="InterPro" id="IPR012341">
    <property type="entry name" value="6hp_glycosidase-like_sf"/>
</dbReference>